<feature type="domain" description="Helicase C-terminal" evidence="14">
    <location>
        <begin position="267"/>
        <end position="452"/>
    </location>
</feature>
<dbReference type="SMART" id="SM00356">
    <property type="entry name" value="ZnF_C3H1"/>
    <property type="match status" value="2"/>
</dbReference>
<feature type="domain" description="C3H1-type" evidence="12">
    <location>
        <begin position="748"/>
        <end position="770"/>
    </location>
</feature>
<dbReference type="InterPro" id="IPR027417">
    <property type="entry name" value="P-loop_NTPase"/>
</dbReference>
<dbReference type="InterPro" id="IPR001650">
    <property type="entry name" value="Helicase_C-like"/>
</dbReference>
<evidence type="ECO:0000256" key="5">
    <source>
        <dbReference type="ARBA" id="ARBA00022801"/>
    </source>
</evidence>
<dbReference type="GO" id="GO:0008270">
    <property type="term" value="F:zinc ion binding"/>
    <property type="evidence" value="ECO:0007669"/>
    <property type="project" value="UniProtKB-KW"/>
</dbReference>
<dbReference type="GO" id="GO:0003724">
    <property type="term" value="F:RNA helicase activity"/>
    <property type="evidence" value="ECO:0007669"/>
    <property type="project" value="UniProtKB-EC"/>
</dbReference>
<protein>
    <recommendedName>
        <fullName evidence="1">RNA helicase</fullName>
        <ecNumber evidence="1">3.6.4.13</ecNumber>
    </recommendedName>
</protein>
<name>A0ABD3IUI0_EUCGL</name>
<dbReference type="GO" id="GO:0016787">
    <property type="term" value="F:hydrolase activity"/>
    <property type="evidence" value="ECO:0007669"/>
    <property type="project" value="UniProtKB-KW"/>
</dbReference>
<evidence type="ECO:0000256" key="4">
    <source>
        <dbReference type="ARBA" id="ARBA00022771"/>
    </source>
</evidence>
<dbReference type="Proteomes" id="UP001634007">
    <property type="component" value="Unassembled WGS sequence"/>
</dbReference>
<organism evidence="15 16">
    <name type="scientific">Eucalyptus globulus</name>
    <name type="common">Tasmanian blue gum</name>
    <dbReference type="NCBI Taxonomy" id="34317"/>
    <lineage>
        <taxon>Eukaryota</taxon>
        <taxon>Viridiplantae</taxon>
        <taxon>Streptophyta</taxon>
        <taxon>Embryophyta</taxon>
        <taxon>Tracheophyta</taxon>
        <taxon>Spermatophyta</taxon>
        <taxon>Magnoliopsida</taxon>
        <taxon>eudicotyledons</taxon>
        <taxon>Gunneridae</taxon>
        <taxon>Pentapetalae</taxon>
        <taxon>rosids</taxon>
        <taxon>malvids</taxon>
        <taxon>Myrtales</taxon>
        <taxon>Myrtaceae</taxon>
        <taxon>Myrtoideae</taxon>
        <taxon>Eucalypteae</taxon>
        <taxon>Eucalyptus</taxon>
    </lineage>
</organism>
<dbReference type="InterPro" id="IPR000571">
    <property type="entry name" value="Znf_CCCH"/>
</dbReference>
<dbReference type="PROSITE" id="PS50103">
    <property type="entry name" value="ZF_C3H1"/>
    <property type="match status" value="2"/>
</dbReference>
<dbReference type="InterPro" id="IPR036855">
    <property type="entry name" value="Znf_CCCH_sf"/>
</dbReference>
<dbReference type="CDD" id="cd18791">
    <property type="entry name" value="SF2_C_RHA"/>
    <property type="match status" value="1"/>
</dbReference>
<dbReference type="SMART" id="SM00490">
    <property type="entry name" value="HELICc"/>
    <property type="match status" value="1"/>
</dbReference>
<dbReference type="SUPFAM" id="SSF52540">
    <property type="entry name" value="P-loop containing nucleoside triphosphate hydrolases"/>
    <property type="match status" value="1"/>
</dbReference>
<evidence type="ECO:0000259" key="13">
    <source>
        <dbReference type="PROSITE" id="PS51192"/>
    </source>
</evidence>
<dbReference type="InterPro" id="IPR014001">
    <property type="entry name" value="Helicase_ATP-bd"/>
</dbReference>
<feature type="domain" description="Helicase ATP-binding" evidence="13">
    <location>
        <begin position="45"/>
        <end position="206"/>
    </location>
</feature>
<dbReference type="PROSITE" id="PS51192">
    <property type="entry name" value="HELICASE_ATP_BIND_1"/>
    <property type="match status" value="1"/>
</dbReference>
<evidence type="ECO:0000256" key="9">
    <source>
        <dbReference type="ARBA" id="ARBA00047984"/>
    </source>
</evidence>
<evidence type="ECO:0000256" key="7">
    <source>
        <dbReference type="ARBA" id="ARBA00022833"/>
    </source>
</evidence>
<keyword evidence="4 10" id="KW-0863">Zinc-finger</keyword>
<dbReference type="Gene3D" id="4.10.1000.10">
    <property type="entry name" value="Zinc finger, CCCH-type"/>
    <property type="match status" value="1"/>
</dbReference>
<gene>
    <name evidence="15" type="ORF">ACJRO7_009104</name>
</gene>
<keyword evidence="6" id="KW-0347">Helicase</keyword>
<evidence type="ECO:0000256" key="1">
    <source>
        <dbReference type="ARBA" id="ARBA00012552"/>
    </source>
</evidence>
<keyword evidence="5" id="KW-0378">Hydrolase</keyword>
<dbReference type="PANTHER" id="PTHR18934">
    <property type="entry name" value="ATP-DEPENDENT RNA HELICASE"/>
    <property type="match status" value="1"/>
</dbReference>
<evidence type="ECO:0000259" key="14">
    <source>
        <dbReference type="PROSITE" id="PS51194"/>
    </source>
</evidence>
<feature type="zinc finger region" description="C3H1-type" evidence="10">
    <location>
        <begin position="771"/>
        <end position="798"/>
    </location>
</feature>
<dbReference type="EMBL" id="JBJKBG010000011">
    <property type="protein sequence ID" value="KAL3717611.1"/>
    <property type="molecule type" value="Genomic_DNA"/>
</dbReference>
<evidence type="ECO:0000313" key="15">
    <source>
        <dbReference type="EMBL" id="KAL3717611.1"/>
    </source>
</evidence>
<reference evidence="15 16" key="1">
    <citation type="submission" date="2024-11" db="EMBL/GenBank/DDBJ databases">
        <title>Chromosome-level genome assembly of Eucalyptus globulus Labill. provides insights into its genome evolution.</title>
        <authorList>
            <person name="Li X."/>
        </authorList>
    </citation>
    <scope>NUCLEOTIDE SEQUENCE [LARGE SCALE GENOMIC DNA]</scope>
    <source>
        <strain evidence="15">CL2024</strain>
        <tissue evidence="15">Fresh tender leaves</tissue>
    </source>
</reference>
<feature type="compositionally biased region" description="Low complexity" evidence="11">
    <location>
        <begin position="8"/>
        <end position="32"/>
    </location>
</feature>
<keyword evidence="2 10" id="KW-0479">Metal-binding</keyword>
<keyword evidence="3" id="KW-0547">Nucleotide-binding</keyword>
<evidence type="ECO:0000259" key="12">
    <source>
        <dbReference type="PROSITE" id="PS50103"/>
    </source>
</evidence>
<dbReference type="PANTHER" id="PTHR18934:SF221">
    <property type="entry name" value="ATP-DEPENDENT RNA HELICASE DHX34-RELATED"/>
    <property type="match status" value="1"/>
</dbReference>
<proteinExistence type="predicted"/>
<keyword evidence="7 10" id="KW-0862">Zinc</keyword>
<feature type="domain" description="C3H1-type" evidence="12">
    <location>
        <begin position="771"/>
        <end position="798"/>
    </location>
</feature>
<comment type="caution">
    <text evidence="15">The sequence shown here is derived from an EMBL/GenBank/DDBJ whole genome shotgun (WGS) entry which is preliminary data.</text>
</comment>
<evidence type="ECO:0000256" key="3">
    <source>
        <dbReference type="ARBA" id="ARBA00022741"/>
    </source>
</evidence>
<evidence type="ECO:0000256" key="8">
    <source>
        <dbReference type="ARBA" id="ARBA00022840"/>
    </source>
</evidence>
<sequence length="1033" mass="116720">MARPPSPASSSSCSSSHPSQFPPSSSSSSSRFPPLPIMALRETIVEKILENRVTLIVGETGCGKSSQVPQFLLERNIYPVICAQPSRFAAVAMAKMVAKARNCELGEEVGYHVGHLKNISSSSKIAFKTVGVLLDEIREKGLNALDYKAIILDEVHERSVESDLLLICVKQFLLENNNLRVVLMSATADIAKYRDYFGDISGDERVEVVSIPNSNQQTIYQRRVLYLEQVTKLLGMSSDSESLSVKYCNGESPSTAKADIEPEVHRLIHDLIMHIHENEPDIEKSILIFLPSYRSRVQQWRLLKSLSSLFKVILHNSIDTEQALLDMKIWKSRRKVILAVQSAESSVTIPEVAFIIDSCRSLQVYWDGSRKCEFLGLMWVSKSQAEQRRGRTGRTCDGEIYRLVTQSFFSDLEDYECPSILRLPLQQHILLICCAEQEAINDPKVLLQKALDPPDPDAVQVALDLLVHIGALQTSHRGRLEPTFYGHLLVSFSLSFDASLLIIKFGEVGLLHEGILLGVLLDTQPLPIIHFFGEDDLFAKDTGSYFSRDTNKPPIGPLKEVILMANLCAFMFWQRIFKDKYRTKHLNQVLQFDDIKATEKTVLEAEEEWCFFHNLARPSLNHVAEKYEDVLSSLHRFRPNFLGKSDGFPSYYCPRDFRHKCLLECPPNEDEDEDAAGLDDEELNISVDTRECVARPFVAPNDFKTKNVADKLTAVVKEIKAHYLGLAPSDQPESSSESRFSVNKWGKLCRYFLEGSCNRGSNCSFSHSFQAKKPTCKFFTSLKGCRNGDSCSFSHDLGTSFSSVTKPSSCIPENGDADPALLIRLFPYADDGNILILDDTNFHFTSNIARIYDPLRMVATTRLLESSMLDPSLTDVKIMWGLHHPYQTIIGKSAESQFLWKSVKCVLWFPDFEICGYGENLEGQKSFMKNFFKYLAIRLLADALCEVPVILTMNNLRFSKLQVEKLGRSSFFFLTESFPFAEQSFGELADVMPTQKLMEVSKPISYVFRMYPPADIESDDFQANIRKCLHDVQ</sequence>
<evidence type="ECO:0000313" key="16">
    <source>
        <dbReference type="Proteomes" id="UP001634007"/>
    </source>
</evidence>
<keyword evidence="8" id="KW-0067">ATP-binding</keyword>
<evidence type="ECO:0000256" key="2">
    <source>
        <dbReference type="ARBA" id="ARBA00022723"/>
    </source>
</evidence>
<accession>A0ABD3IUI0</accession>
<dbReference type="PROSITE" id="PS51194">
    <property type="entry name" value="HELICASE_CTER"/>
    <property type="match status" value="1"/>
</dbReference>
<comment type="catalytic activity">
    <reaction evidence="9">
        <text>ATP + H2O = ADP + phosphate + H(+)</text>
        <dbReference type="Rhea" id="RHEA:13065"/>
        <dbReference type="ChEBI" id="CHEBI:15377"/>
        <dbReference type="ChEBI" id="CHEBI:15378"/>
        <dbReference type="ChEBI" id="CHEBI:30616"/>
        <dbReference type="ChEBI" id="CHEBI:43474"/>
        <dbReference type="ChEBI" id="CHEBI:456216"/>
        <dbReference type="EC" id="3.6.4.13"/>
    </reaction>
</comment>
<feature type="region of interest" description="Disordered" evidence="11">
    <location>
        <begin position="1"/>
        <end position="32"/>
    </location>
</feature>
<feature type="zinc finger region" description="C3H1-type" evidence="10">
    <location>
        <begin position="748"/>
        <end position="770"/>
    </location>
</feature>
<evidence type="ECO:0000256" key="11">
    <source>
        <dbReference type="SAM" id="MobiDB-lite"/>
    </source>
</evidence>
<dbReference type="InterPro" id="IPR041367">
    <property type="entry name" value="Znf-CCCH_4"/>
</dbReference>
<evidence type="ECO:0000256" key="6">
    <source>
        <dbReference type="ARBA" id="ARBA00022806"/>
    </source>
</evidence>
<dbReference type="Gene3D" id="1.20.120.1080">
    <property type="match status" value="1"/>
</dbReference>
<dbReference type="SMART" id="SM00487">
    <property type="entry name" value="DEXDc"/>
    <property type="match status" value="1"/>
</dbReference>
<dbReference type="Pfam" id="PF00271">
    <property type="entry name" value="Helicase_C"/>
    <property type="match status" value="1"/>
</dbReference>
<dbReference type="AlphaFoldDB" id="A0ABD3IUI0"/>
<evidence type="ECO:0000256" key="10">
    <source>
        <dbReference type="PROSITE-ProRule" id="PRU00723"/>
    </source>
</evidence>
<dbReference type="EC" id="3.6.4.13" evidence="1"/>
<dbReference type="Gene3D" id="3.40.50.300">
    <property type="entry name" value="P-loop containing nucleotide triphosphate hydrolases"/>
    <property type="match status" value="2"/>
</dbReference>
<dbReference type="CDD" id="cd17917">
    <property type="entry name" value="DEXHc_RHA-like"/>
    <property type="match status" value="1"/>
</dbReference>
<keyword evidence="16" id="KW-1185">Reference proteome</keyword>
<dbReference type="InterPro" id="IPR011545">
    <property type="entry name" value="DEAD/DEAH_box_helicase_dom"/>
</dbReference>
<dbReference type="GO" id="GO:0005524">
    <property type="term" value="F:ATP binding"/>
    <property type="evidence" value="ECO:0007669"/>
    <property type="project" value="UniProtKB-KW"/>
</dbReference>
<dbReference type="Pfam" id="PF18044">
    <property type="entry name" value="zf-CCCH_4"/>
    <property type="match status" value="1"/>
</dbReference>
<dbReference type="Pfam" id="PF00270">
    <property type="entry name" value="DEAD"/>
    <property type="match status" value="1"/>
</dbReference>
<dbReference type="SUPFAM" id="SSF90229">
    <property type="entry name" value="CCCH zinc finger"/>
    <property type="match status" value="2"/>
</dbReference>